<proteinExistence type="predicted"/>
<keyword evidence="2" id="KW-1185">Reference proteome</keyword>
<accession>A0A6G0W033</accession>
<comment type="caution">
    <text evidence="1">The sequence shown here is derived from an EMBL/GenBank/DDBJ whole genome shotgun (WGS) entry which is preliminary data.</text>
</comment>
<feature type="non-terminal residue" evidence="1">
    <location>
        <position position="144"/>
    </location>
</feature>
<evidence type="ECO:0000313" key="2">
    <source>
        <dbReference type="Proteomes" id="UP000478052"/>
    </source>
</evidence>
<name>A0A6G0W033_APHCR</name>
<gene>
    <name evidence="1" type="ORF">FWK35_00027016</name>
</gene>
<dbReference type="EMBL" id="VUJU01009985">
    <property type="protein sequence ID" value="KAF0716473.1"/>
    <property type="molecule type" value="Genomic_DNA"/>
</dbReference>
<sequence>MGILIEKISTTLTYVKRIDARLDLLESKLNSESLLETTENDFFSLIPIKTVDGLEEIEVKIKTNVDFEKKSGEVLARFFINQLAAKYSWSGYRNNNKLETLEIIKIIKGVCMKTFNGTDIDFENHTKNWFRHASLRLSREKKMI</sequence>
<dbReference type="AlphaFoldDB" id="A0A6G0W033"/>
<protein>
    <submittedName>
        <fullName evidence="1">DUF4806 domain-containing protein</fullName>
    </submittedName>
</protein>
<organism evidence="1 2">
    <name type="scientific">Aphis craccivora</name>
    <name type="common">Cowpea aphid</name>
    <dbReference type="NCBI Taxonomy" id="307492"/>
    <lineage>
        <taxon>Eukaryota</taxon>
        <taxon>Metazoa</taxon>
        <taxon>Ecdysozoa</taxon>
        <taxon>Arthropoda</taxon>
        <taxon>Hexapoda</taxon>
        <taxon>Insecta</taxon>
        <taxon>Pterygota</taxon>
        <taxon>Neoptera</taxon>
        <taxon>Paraneoptera</taxon>
        <taxon>Hemiptera</taxon>
        <taxon>Sternorrhyncha</taxon>
        <taxon>Aphidomorpha</taxon>
        <taxon>Aphidoidea</taxon>
        <taxon>Aphididae</taxon>
        <taxon>Aphidini</taxon>
        <taxon>Aphis</taxon>
        <taxon>Aphis</taxon>
    </lineage>
</organism>
<evidence type="ECO:0000313" key="1">
    <source>
        <dbReference type="EMBL" id="KAF0716473.1"/>
    </source>
</evidence>
<dbReference type="OrthoDB" id="8001077at2759"/>
<dbReference type="Proteomes" id="UP000478052">
    <property type="component" value="Unassembled WGS sequence"/>
</dbReference>
<reference evidence="1 2" key="1">
    <citation type="submission" date="2019-08" db="EMBL/GenBank/DDBJ databases">
        <title>Whole genome of Aphis craccivora.</title>
        <authorList>
            <person name="Voronova N.V."/>
            <person name="Shulinski R.S."/>
            <person name="Bandarenka Y.V."/>
            <person name="Zhorov D.G."/>
            <person name="Warner D."/>
        </authorList>
    </citation>
    <scope>NUCLEOTIDE SEQUENCE [LARGE SCALE GENOMIC DNA]</scope>
    <source>
        <strain evidence="1">180601</strain>
        <tissue evidence="1">Whole Body</tissue>
    </source>
</reference>